<dbReference type="Proteomes" id="UP000708208">
    <property type="component" value="Unassembled WGS sequence"/>
</dbReference>
<proteinExistence type="predicted"/>
<dbReference type="EMBL" id="CAJVCH010531963">
    <property type="protein sequence ID" value="CAG7824189.1"/>
    <property type="molecule type" value="Genomic_DNA"/>
</dbReference>
<dbReference type="GO" id="GO:0005525">
    <property type="term" value="F:GTP binding"/>
    <property type="evidence" value="ECO:0007669"/>
    <property type="project" value="UniProtKB-KW"/>
</dbReference>
<dbReference type="Pfam" id="PF01926">
    <property type="entry name" value="MMR_HSR1"/>
    <property type="match status" value="1"/>
</dbReference>
<feature type="region of interest" description="Disordered" evidence="4">
    <location>
        <begin position="115"/>
        <end position="186"/>
    </location>
</feature>
<feature type="compositionally biased region" description="Basic residues" evidence="4">
    <location>
        <begin position="118"/>
        <end position="129"/>
    </location>
</feature>
<protein>
    <recommendedName>
        <fullName evidence="6">CP-type G domain-containing protein</fullName>
    </recommendedName>
</protein>
<evidence type="ECO:0000313" key="8">
    <source>
        <dbReference type="Proteomes" id="UP000708208"/>
    </source>
</evidence>
<evidence type="ECO:0000259" key="6">
    <source>
        <dbReference type="PROSITE" id="PS51721"/>
    </source>
</evidence>
<feature type="chain" id="PRO_5035189958" description="CP-type G domain-containing protein" evidence="5">
    <location>
        <begin position="20"/>
        <end position="727"/>
    </location>
</feature>
<feature type="compositionally biased region" description="Acidic residues" evidence="4">
    <location>
        <begin position="689"/>
        <end position="700"/>
    </location>
</feature>
<dbReference type="CDD" id="cd01857">
    <property type="entry name" value="HSR1_MMR1"/>
    <property type="match status" value="1"/>
</dbReference>
<feature type="compositionally biased region" description="Basic and acidic residues" evidence="4">
    <location>
        <begin position="130"/>
        <end position="140"/>
    </location>
</feature>
<accession>A0A8J2PJ61</accession>
<dbReference type="PROSITE" id="PS51721">
    <property type="entry name" value="G_CP"/>
    <property type="match status" value="1"/>
</dbReference>
<evidence type="ECO:0000256" key="1">
    <source>
        <dbReference type="ARBA" id="ARBA00022553"/>
    </source>
</evidence>
<dbReference type="AlphaFoldDB" id="A0A8J2PJ61"/>
<feature type="signal peptide" evidence="5">
    <location>
        <begin position="1"/>
        <end position="19"/>
    </location>
</feature>
<feature type="compositionally biased region" description="Polar residues" evidence="4">
    <location>
        <begin position="163"/>
        <end position="174"/>
    </location>
</feature>
<dbReference type="PANTHER" id="PTHR45709">
    <property type="entry name" value="LARGE SUBUNIT GTPASE 1 HOMOLOG-RELATED"/>
    <property type="match status" value="1"/>
</dbReference>
<dbReference type="InterPro" id="IPR030378">
    <property type="entry name" value="G_CP_dom"/>
</dbReference>
<sequence length="727" mass="82275">MIGELTIIFVVIKIKKVFALQGPAVQSSAITRVLLECCNEPIYTCPLFRFQSSGSAVDSTPGWNRISIHSDFDQHPIINRDCEYCSTVLTGRYHLTSSHTLSRLRSHLKLTDVIMPGGHRKQPFSHKQKKEQLKAKRERQQGQVHRARNYSDSGDADQDQSSIVSNAGNDQTGEFSAFESRPAAGRGQPGRYALMFRAETRDQIEAMKKDARKAIVPVQEEYLECKVEDFFPPELDFPVRPPWNYELSFEELENNEKKYFHEYLKKIDEMFDKTELSYFELNLETWRQFWRVLEMSDILLCVVDIRFPALLFPPSLYDYVSGKMKKSLILVLNKIDLAPAPLVVAWKEYFKARFPEVEILCFTSFPSYNLHGNRSDKSMKGNKKKAKPKMAAEGALEVYKACEKIVAGEVDLTKWKEKIMEEMNISEMDEDEGIEIGSGDNAKPDVSYFEFKKFNDGIVTIGCVGQPNVGKSSLINALMGKKVVSVSKTPGHTKHFQTIFLTQNVRLCDCPGLIFPSRVPKSLQVLCGSYPIAQLREPYSTVKYLGERIDLPSVLRITHPEGDTEWSAFDIADGWAAKRGYYTAKASRLDSYRGANHILRLALEGRICLCLRPPNYLKDKDKWETHPSVAEIQLIQAKFSSENPSPTWTPAKFDSDVSDTEDDNETAVVGKNKLYPSAGRQSVSHGGSDADDNTSSEEEIPTTKKTTHTKGKKLAMQNKFALLLNDD</sequence>
<keyword evidence="1" id="KW-0597">Phosphoprotein</keyword>
<evidence type="ECO:0000256" key="4">
    <source>
        <dbReference type="SAM" id="MobiDB-lite"/>
    </source>
</evidence>
<evidence type="ECO:0000256" key="3">
    <source>
        <dbReference type="ARBA" id="ARBA00023134"/>
    </source>
</evidence>
<name>A0A8J2PJ61_9HEXA</name>
<feature type="compositionally biased region" description="Acidic residues" evidence="4">
    <location>
        <begin position="656"/>
        <end position="665"/>
    </location>
</feature>
<dbReference type="OrthoDB" id="391988at2759"/>
<dbReference type="GO" id="GO:0003924">
    <property type="term" value="F:GTPase activity"/>
    <property type="evidence" value="ECO:0007669"/>
    <property type="project" value="InterPro"/>
</dbReference>
<keyword evidence="8" id="KW-1185">Reference proteome</keyword>
<keyword evidence="3" id="KW-0342">GTP-binding</keyword>
<gene>
    <name evidence="7" type="ORF">AFUS01_LOCUS34360</name>
</gene>
<dbReference type="InterPro" id="IPR006073">
    <property type="entry name" value="GTP-bd"/>
</dbReference>
<organism evidence="7 8">
    <name type="scientific">Allacma fusca</name>
    <dbReference type="NCBI Taxonomy" id="39272"/>
    <lineage>
        <taxon>Eukaryota</taxon>
        <taxon>Metazoa</taxon>
        <taxon>Ecdysozoa</taxon>
        <taxon>Arthropoda</taxon>
        <taxon>Hexapoda</taxon>
        <taxon>Collembola</taxon>
        <taxon>Symphypleona</taxon>
        <taxon>Sminthuridae</taxon>
        <taxon>Allacma</taxon>
    </lineage>
</organism>
<feature type="region of interest" description="Disordered" evidence="4">
    <location>
        <begin position="641"/>
        <end position="712"/>
    </location>
</feature>
<evidence type="ECO:0000256" key="2">
    <source>
        <dbReference type="ARBA" id="ARBA00022741"/>
    </source>
</evidence>
<evidence type="ECO:0000256" key="5">
    <source>
        <dbReference type="SAM" id="SignalP"/>
    </source>
</evidence>
<keyword evidence="5" id="KW-0732">Signal</keyword>
<reference evidence="7" key="1">
    <citation type="submission" date="2021-06" db="EMBL/GenBank/DDBJ databases">
        <authorList>
            <person name="Hodson N. C."/>
            <person name="Mongue J. A."/>
            <person name="Jaron S. K."/>
        </authorList>
    </citation>
    <scope>NUCLEOTIDE SEQUENCE</scope>
</reference>
<keyword evidence="2" id="KW-0547">Nucleotide-binding</keyword>
<evidence type="ECO:0000313" key="7">
    <source>
        <dbReference type="EMBL" id="CAG7824189.1"/>
    </source>
</evidence>
<comment type="caution">
    <text evidence="7">The sequence shown here is derived from an EMBL/GenBank/DDBJ whole genome shotgun (WGS) entry which is preliminary data.</text>
</comment>
<feature type="domain" description="CP-type G" evidence="6">
    <location>
        <begin position="286"/>
        <end position="516"/>
    </location>
</feature>
<dbReference type="InterPro" id="IPR043358">
    <property type="entry name" value="GNL1-like"/>
</dbReference>
<dbReference type="PANTHER" id="PTHR45709:SF3">
    <property type="entry name" value="GUANINE NUCLEOTIDE-BINDING PROTEIN-LIKE 1"/>
    <property type="match status" value="1"/>
</dbReference>